<dbReference type="GO" id="GO:0006235">
    <property type="term" value="P:dTTP biosynthetic process"/>
    <property type="evidence" value="ECO:0007669"/>
    <property type="project" value="UniProtKB-UniRule"/>
</dbReference>
<evidence type="ECO:0000259" key="13">
    <source>
        <dbReference type="Pfam" id="PF02223"/>
    </source>
</evidence>
<keyword evidence="5 12" id="KW-0545">Nucleotide biosynthesis</keyword>
<dbReference type="EMBL" id="AAOF01000001">
    <property type="protein sequence ID" value="EAR23563.1"/>
    <property type="molecule type" value="Genomic_DNA"/>
</dbReference>
<evidence type="ECO:0000313" key="15">
    <source>
        <dbReference type="Proteomes" id="UP000003374"/>
    </source>
</evidence>
<dbReference type="PANTHER" id="PTHR10344">
    <property type="entry name" value="THYMIDYLATE KINASE"/>
    <property type="match status" value="1"/>
</dbReference>
<comment type="similarity">
    <text evidence="1 12">Belongs to the thymidylate kinase family.</text>
</comment>
<dbReference type="HOGENOM" id="CLU_049131_0_2_6"/>
<dbReference type="CDD" id="cd01672">
    <property type="entry name" value="TMPK"/>
    <property type="match status" value="1"/>
</dbReference>
<keyword evidence="8 12" id="KW-0067">ATP-binding</keyword>
<dbReference type="AlphaFoldDB" id="A4BMM5"/>
<dbReference type="GO" id="GO:0005829">
    <property type="term" value="C:cytosol"/>
    <property type="evidence" value="ECO:0007669"/>
    <property type="project" value="TreeGrafter"/>
</dbReference>
<name>A4BMM5_9GAMM</name>
<keyword evidence="4 12" id="KW-0808">Transferase</keyword>
<dbReference type="GO" id="GO:0004798">
    <property type="term" value="F:dTMP kinase activity"/>
    <property type="evidence" value="ECO:0007669"/>
    <property type="project" value="UniProtKB-UniRule"/>
</dbReference>
<evidence type="ECO:0000256" key="7">
    <source>
        <dbReference type="ARBA" id="ARBA00022777"/>
    </source>
</evidence>
<feature type="domain" description="Thymidylate kinase-like" evidence="13">
    <location>
        <begin position="18"/>
        <end position="207"/>
    </location>
</feature>
<dbReference type="InterPro" id="IPR039430">
    <property type="entry name" value="Thymidylate_kin-like_dom"/>
</dbReference>
<evidence type="ECO:0000256" key="5">
    <source>
        <dbReference type="ARBA" id="ARBA00022727"/>
    </source>
</evidence>
<dbReference type="Proteomes" id="UP000003374">
    <property type="component" value="Unassembled WGS sequence"/>
</dbReference>
<evidence type="ECO:0000256" key="11">
    <source>
        <dbReference type="ARBA" id="ARBA00057735"/>
    </source>
</evidence>
<evidence type="ECO:0000313" key="14">
    <source>
        <dbReference type="EMBL" id="EAR23563.1"/>
    </source>
</evidence>
<protein>
    <recommendedName>
        <fullName evidence="3 12">Thymidylate kinase</fullName>
        <ecNumber evidence="2 12">2.7.4.9</ecNumber>
    </recommendedName>
    <alternativeName>
        <fullName evidence="9 12">dTMP kinase</fullName>
    </alternativeName>
</protein>
<dbReference type="EC" id="2.7.4.9" evidence="2 12"/>
<proteinExistence type="inferred from homology"/>
<evidence type="ECO:0000256" key="2">
    <source>
        <dbReference type="ARBA" id="ARBA00012980"/>
    </source>
</evidence>
<dbReference type="RefSeq" id="WP_005005034.1">
    <property type="nucleotide sequence ID" value="NZ_CH672427.1"/>
</dbReference>
<dbReference type="InterPro" id="IPR027417">
    <property type="entry name" value="P-loop_NTPase"/>
</dbReference>
<evidence type="ECO:0000256" key="1">
    <source>
        <dbReference type="ARBA" id="ARBA00009776"/>
    </source>
</evidence>
<dbReference type="GO" id="GO:0005524">
    <property type="term" value="F:ATP binding"/>
    <property type="evidence" value="ECO:0007669"/>
    <property type="project" value="UniProtKB-UniRule"/>
</dbReference>
<accession>A4BMM5</accession>
<keyword evidence="15" id="KW-1185">Reference proteome</keyword>
<dbReference type="GO" id="GO:0006227">
    <property type="term" value="P:dUDP biosynthetic process"/>
    <property type="evidence" value="ECO:0007669"/>
    <property type="project" value="TreeGrafter"/>
</dbReference>
<reference evidence="14 15" key="1">
    <citation type="submission" date="2006-02" db="EMBL/GenBank/DDBJ databases">
        <authorList>
            <person name="Waterbury J."/>
            <person name="Ferriera S."/>
            <person name="Johnson J."/>
            <person name="Kravitz S."/>
            <person name="Halpern A."/>
            <person name="Remington K."/>
            <person name="Beeson K."/>
            <person name="Tran B."/>
            <person name="Rogers Y.-H."/>
            <person name="Friedman R."/>
            <person name="Venter J.C."/>
        </authorList>
    </citation>
    <scope>NUCLEOTIDE SEQUENCE [LARGE SCALE GENOMIC DNA]</scope>
    <source>
        <strain evidence="14 15">Nb-231</strain>
    </source>
</reference>
<dbReference type="PANTHER" id="PTHR10344:SF4">
    <property type="entry name" value="UMP-CMP KINASE 2, MITOCHONDRIAL"/>
    <property type="match status" value="1"/>
</dbReference>
<dbReference type="NCBIfam" id="TIGR00041">
    <property type="entry name" value="DTMP_kinase"/>
    <property type="match status" value="1"/>
</dbReference>
<evidence type="ECO:0000256" key="10">
    <source>
        <dbReference type="ARBA" id="ARBA00048743"/>
    </source>
</evidence>
<dbReference type="Pfam" id="PF02223">
    <property type="entry name" value="Thymidylate_kin"/>
    <property type="match status" value="1"/>
</dbReference>
<dbReference type="GO" id="GO:0006233">
    <property type="term" value="P:dTDP biosynthetic process"/>
    <property type="evidence" value="ECO:0007669"/>
    <property type="project" value="InterPro"/>
</dbReference>
<dbReference type="eggNOG" id="COG0125">
    <property type="taxonomic scope" value="Bacteria"/>
</dbReference>
<dbReference type="InterPro" id="IPR018094">
    <property type="entry name" value="Thymidylate_kinase"/>
</dbReference>
<evidence type="ECO:0000256" key="12">
    <source>
        <dbReference type="HAMAP-Rule" id="MF_00165"/>
    </source>
</evidence>
<evidence type="ECO:0000256" key="3">
    <source>
        <dbReference type="ARBA" id="ARBA00017144"/>
    </source>
</evidence>
<keyword evidence="7 12" id="KW-0418">Kinase</keyword>
<evidence type="ECO:0000256" key="9">
    <source>
        <dbReference type="ARBA" id="ARBA00029962"/>
    </source>
</evidence>
<dbReference type="HAMAP" id="MF_00165">
    <property type="entry name" value="Thymidylate_kinase"/>
    <property type="match status" value="1"/>
</dbReference>
<evidence type="ECO:0000256" key="4">
    <source>
        <dbReference type="ARBA" id="ARBA00022679"/>
    </source>
</evidence>
<dbReference type="FunFam" id="3.40.50.300:FF:000225">
    <property type="entry name" value="Thymidylate kinase"/>
    <property type="match status" value="1"/>
</dbReference>
<comment type="function">
    <text evidence="11 12">Phosphorylation of dTMP to form dTDP in both de novo and salvage pathways of dTTP synthesis.</text>
</comment>
<dbReference type="Gene3D" id="3.40.50.300">
    <property type="entry name" value="P-loop containing nucleotide triphosphate hydrolases"/>
    <property type="match status" value="1"/>
</dbReference>
<gene>
    <name evidence="12" type="primary">tmk</name>
    <name evidence="14" type="ORF">NB231_17123</name>
</gene>
<organism evidence="14 15">
    <name type="scientific">Nitrococcus mobilis Nb-231</name>
    <dbReference type="NCBI Taxonomy" id="314278"/>
    <lineage>
        <taxon>Bacteria</taxon>
        <taxon>Pseudomonadati</taxon>
        <taxon>Pseudomonadota</taxon>
        <taxon>Gammaproteobacteria</taxon>
        <taxon>Chromatiales</taxon>
        <taxon>Ectothiorhodospiraceae</taxon>
        <taxon>Nitrococcus</taxon>
    </lineage>
</organism>
<evidence type="ECO:0000256" key="8">
    <source>
        <dbReference type="ARBA" id="ARBA00022840"/>
    </source>
</evidence>
<sequence length="222" mass="24393">MGPTTITNATRPARFITVEGIEGAGKTSCLDYLAKLLRNQAIEAVLTREPGGTSLGEAVRALLLDHRFRGMAGDAETLLVFAARAQHLAEVIRPALAAGQWVVCDRFTDATYAYQGGGRALGATRVGLLEHWAQSELRPDRTLYLDVPVTVGLGRIASRGNLDRFESERQAFFERVRCVYLERCRAEPQRMRRIEADGSREAVHTQIAAALADLLNDGVETR</sequence>
<feature type="binding site" evidence="12">
    <location>
        <begin position="20"/>
        <end position="27"/>
    </location>
    <ligand>
        <name>ATP</name>
        <dbReference type="ChEBI" id="CHEBI:30616"/>
    </ligand>
</feature>
<comment type="catalytic activity">
    <reaction evidence="10 12">
        <text>dTMP + ATP = dTDP + ADP</text>
        <dbReference type="Rhea" id="RHEA:13517"/>
        <dbReference type="ChEBI" id="CHEBI:30616"/>
        <dbReference type="ChEBI" id="CHEBI:58369"/>
        <dbReference type="ChEBI" id="CHEBI:63528"/>
        <dbReference type="ChEBI" id="CHEBI:456216"/>
        <dbReference type="EC" id="2.7.4.9"/>
    </reaction>
</comment>
<comment type="caution">
    <text evidence="14">The sequence shown here is derived from an EMBL/GenBank/DDBJ whole genome shotgun (WGS) entry which is preliminary data.</text>
</comment>
<evidence type="ECO:0000256" key="6">
    <source>
        <dbReference type="ARBA" id="ARBA00022741"/>
    </source>
</evidence>
<dbReference type="SUPFAM" id="SSF52540">
    <property type="entry name" value="P-loop containing nucleoside triphosphate hydrolases"/>
    <property type="match status" value="1"/>
</dbReference>
<keyword evidence="6 12" id="KW-0547">Nucleotide-binding</keyword>
<dbReference type="OrthoDB" id="9774907at2"/>
<dbReference type="STRING" id="314278.NB231_17123"/>